<name>A0A645DDQ7_9ZZZZ</name>
<comment type="caution">
    <text evidence="2">The sequence shown here is derived from an EMBL/GenBank/DDBJ whole genome shotgun (WGS) entry which is preliminary data.</text>
</comment>
<organism evidence="2">
    <name type="scientific">bioreactor metagenome</name>
    <dbReference type="NCBI Taxonomy" id="1076179"/>
    <lineage>
        <taxon>unclassified sequences</taxon>
        <taxon>metagenomes</taxon>
        <taxon>ecological metagenomes</taxon>
    </lineage>
</organism>
<feature type="transmembrane region" description="Helical" evidence="1">
    <location>
        <begin position="36"/>
        <end position="56"/>
    </location>
</feature>
<evidence type="ECO:0000256" key="1">
    <source>
        <dbReference type="SAM" id="Phobius"/>
    </source>
</evidence>
<keyword evidence="1" id="KW-1133">Transmembrane helix</keyword>
<dbReference type="AlphaFoldDB" id="A0A645DDQ7"/>
<keyword evidence="1" id="KW-0812">Transmembrane</keyword>
<accession>A0A645DDQ7</accession>
<sequence>MNIACSTPCLVIDKKPNDQIGSPGKKNTFITKVNNIIHLSGFIPFIIYFIGILDNFTTEISANKTTAYGQNLFIMNKDTIKTKVAISFTLASNL</sequence>
<protein>
    <submittedName>
        <fullName evidence="2">Uncharacterized protein</fullName>
    </submittedName>
</protein>
<keyword evidence="1" id="KW-0472">Membrane</keyword>
<proteinExistence type="predicted"/>
<dbReference type="EMBL" id="VSSQ01035286">
    <property type="protein sequence ID" value="MPM87481.1"/>
    <property type="molecule type" value="Genomic_DNA"/>
</dbReference>
<gene>
    <name evidence="2" type="ORF">SDC9_134577</name>
</gene>
<reference evidence="2" key="1">
    <citation type="submission" date="2019-08" db="EMBL/GenBank/DDBJ databases">
        <authorList>
            <person name="Kucharzyk K."/>
            <person name="Murdoch R.W."/>
            <person name="Higgins S."/>
            <person name="Loffler F."/>
        </authorList>
    </citation>
    <scope>NUCLEOTIDE SEQUENCE</scope>
</reference>
<evidence type="ECO:0000313" key="2">
    <source>
        <dbReference type="EMBL" id="MPM87481.1"/>
    </source>
</evidence>